<dbReference type="InterPro" id="IPR050052">
    <property type="entry name" value="ATP-dep_Clp_protease_ClpX"/>
</dbReference>
<dbReference type="InterPro" id="IPR004487">
    <property type="entry name" value="Clp_protease_ATP-bd_su_ClpX"/>
</dbReference>
<dbReference type="InterPro" id="IPR019489">
    <property type="entry name" value="Clp_ATPase_C"/>
</dbReference>
<proteinExistence type="inferred from homology"/>
<dbReference type="GO" id="GO:0005524">
    <property type="term" value="F:ATP binding"/>
    <property type="evidence" value="ECO:0007669"/>
    <property type="project" value="UniProtKB-UniRule"/>
</dbReference>
<feature type="domain" description="ClpX-type ZB" evidence="9">
    <location>
        <begin position="1"/>
        <end position="51"/>
    </location>
</feature>
<dbReference type="Gene3D" id="6.20.220.10">
    <property type="entry name" value="ClpX chaperone, C4-type zinc finger domain"/>
    <property type="match status" value="1"/>
</dbReference>
<keyword evidence="10" id="KW-0378">Hydrolase</keyword>
<feature type="binding site" evidence="6">
    <location>
        <begin position="140"/>
        <end position="147"/>
    </location>
    <ligand>
        <name>ATP</name>
        <dbReference type="ChEBI" id="CHEBI:30616"/>
    </ligand>
</feature>
<comment type="similarity">
    <text evidence="6 7">Belongs to the ClpX chaperone family.</text>
</comment>
<dbReference type="NCBIfam" id="NF003745">
    <property type="entry name" value="PRK05342.1"/>
    <property type="match status" value="1"/>
</dbReference>
<comment type="caution">
    <text evidence="10">The sequence shown here is derived from an EMBL/GenBank/DDBJ whole genome shotgun (WGS) entry which is preliminary data.</text>
</comment>
<dbReference type="NCBIfam" id="TIGR00382">
    <property type="entry name" value="clpX"/>
    <property type="match status" value="1"/>
</dbReference>
<dbReference type="GO" id="GO:0140662">
    <property type="term" value="F:ATP-dependent protein folding chaperone"/>
    <property type="evidence" value="ECO:0007669"/>
    <property type="project" value="InterPro"/>
</dbReference>
<dbReference type="InterPro" id="IPR027417">
    <property type="entry name" value="P-loop_NTPase"/>
</dbReference>
<evidence type="ECO:0000256" key="4">
    <source>
        <dbReference type="ARBA" id="ARBA00022840"/>
    </source>
</evidence>
<dbReference type="GO" id="GO:0016887">
    <property type="term" value="F:ATP hydrolysis activity"/>
    <property type="evidence" value="ECO:0007669"/>
    <property type="project" value="InterPro"/>
</dbReference>
<dbReference type="Gene3D" id="3.40.50.300">
    <property type="entry name" value="P-loop containing nucleotide triphosphate hydrolases"/>
    <property type="match status" value="1"/>
</dbReference>
<dbReference type="Gene3D" id="1.10.8.60">
    <property type="match status" value="1"/>
</dbReference>
<feature type="binding site" evidence="6 7">
    <location>
        <position position="10"/>
    </location>
    <ligand>
        <name>Zn(2+)</name>
        <dbReference type="ChEBI" id="CHEBI:29105"/>
    </ligand>
</feature>
<dbReference type="PROSITE" id="PS51902">
    <property type="entry name" value="CLPX_ZB"/>
    <property type="match status" value="1"/>
</dbReference>
<dbReference type="AlphaFoldDB" id="A0AAW9QTQ2"/>
<evidence type="ECO:0000256" key="2">
    <source>
        <dbReference type="ARBA" id="ARBA00022741"/>
    </source>
</evidence>
<dbReference type="InterPro" id="IPR059188">
    <property type="entry name" value="Znf_CLPX-like"/>
</dbReference>
<feature type="binding site" evidence="6 7">
    <location>
        <position position="35"/>
    </location>
    <ligand>
        <name>Zn(2+)</name>
        <dbReference type="ChEBI" id="CHEBI:29105"/>
    </ligand>
</feature>
<dbReference type="GO" id="GO:0008233">
    <property type="term" value="F:peptidase activity"/>
    <property type="evidence" value="ECO:0007669"/>
    <property type="project" value="UniProtKB-KW"/>
</dbReference>
<dbReference type="FunFam" id="3.40.50.300:FF:000005">
    <property type="entry name" value="ATP-dependent Clp protease ATP-binding subunit ClpX"/>
    <property type="match status" value="1"/>
</dbReference>
<keyword evidence="2 6" id="KW-0547">Nucleotide-binding</keyword>
<evidence type="ECO:0000256" key="8">
    <source>
        <dbReference type="SAM" id="MobiDB-lite"/>
    </source>
</evidence>
<dbReference type="GO" id="GO:0051082">
    <property type="term" value="F:unfolded protein binding"/>
    <property type="evidence" value="ECO:0007669"/>
    <property type="project" value="UniProtKB-UniRule"/>
</dbReference>
<dbReference type="GO" id="GO:0046983">
    <property type="term" value="F:protein dimerization activity"/>
    <property type="evidence" value="ECO:0007669"/>
    <property type="project" value="UniProtKB-UniRule"/>
</dbReference>
<dbReference type="FunFam" id="1.10.8.60:FF:000002">
    <property type="entry name" value="ATP-dependent Clp protease ATP-binding subunit ClpX"/>
    <property type="match status" value="1"/>
</dbReference>
<keyword evidence="4 6" id="KW-0067">ATP-binding</keyword>
<evidence type="ECO:0000256" key="6">
    <source>
        <dbReference type="HAMAP-Rule" id="MF_00175"/>
    </source>
</evidence>
<keyword evidence="10" id="KW-0645">Protease</keyword>
<dbReference type="GO" id="GO:0008270">
    <property type="term" value="F:zinc ion binding"/>
    <property type="evidence" value="ECO:0007669"/>
    <property type="project" value="UniProtKB-UniRule"/>
</dbReference>
<dbReference type="PANTHER" id="PTHR48102">
    <property type="entry name" value="ATP-DEPENDENT CLP PROTEASE ATP-BINDING SUBUNIT CLPX-LIKE, MITOCHONDRIAL-RELATED"/>
    <property type="match status" value="1"/>
</dbReference>
<dbReference type="SMART" id="SM00994">
    <property type="entry name" value="zf-C4_ClpX"/>
    <property type="match status" value="1"/>
</dbReference>
<dbReference type="InterPro" id="IPR003593">
    <property type="entry name" value="AAA+_ATPase"/>
</dbReference>
<dbReference type="Proteomes" id="UP001328733">
    <property type="component" value="Unassembled WGS sequence"/>
</dbReference>
<dbReference type="EMBL" id="JBAFSM010000028">
    <property type="protein sequence ID" value="MEG3438439.1"/>
    <property type="molecule type" value="Genomic_DNA"/>
</dbReference>
<dbReference type="PANTHER" id="PTHR48102:SF7">
    <property type="entry name" value="ATP-DEPENDENT CLP PROTEASE ATP-BINDING SUBUNIT CLPX-LIKE, MITOCHONDRIAL"/>
    <property type="match status" value="1"/>
</dbReference>
<dbReference type="Pfam" id="PF07724">
    <property type="entry name" value="AAA_2"/>
    <property type="match status" value="1"/>
</dbReference>
<feature type="binding site" evidence="6 7">
    <location>
        <position position="13"/>
    </location>
    <ligand>
        <name>Zn(2+)</name>
        <dbReference type="ChEBI" id="CHEBI:29105"/>
    </ligand>
</feature>
<accession>A0AAW9QTQ2</accession>
<comment type="function">
    <text evidence="6">ATP-dependent specificity component of the Clp protease. It directs the protease to specific substrates. Can perform chaperone functions in the absence of ClpP.</text>
</comment>
<comment type="subunit">
    <text evidence="6">Component of the ClpX-ClpP complex. Forms a hexameric ring that, in the presence of ATP, binds to fourteen ClpP subunits assembled into a disk-like structure with a central cavity, resembling the structure of eukaryotic proteasomes.</text>
</comment>
<evidence type="ECO:0000259" key="9">
    <source>
        <dbReference type="PROSITE" id="PS51902"/>
    </source>
</evidence>
<evidence type="ECO:0000256" key="3">
    <source>
        <dbReference type="ARBA" id="ARBA00022833"/>
    </source>
</evidence>
<dbReference type="InterPro" id="IPR003959">
    <property type="entry name" value="ATPase_AAA_core"/>
</dbReference>
<dbReference type="InterPro" id="IPR046425">
    <property type="entry name" value="ClpX_bact"/>
</dbReference>
<dbReference type="SUPFAM" id="SSF52540">
    <property type="entry name" value="P-loop containing nucleoside triphosphate hydrolases"/>
    <property type="match status" value="1"/>
</dbReference>
<organism evidence="10 11">
    <name type="scientific">Pannus brasiliensis CCIBt3594</name>
    <dbReference type="NCBI Taxonomy" id="1427578"/>
    <lineage>
        <taxon>Bacteria</taxon>
        <taxon>Bacillati</taxon>
        <taxon>Cyanobacteriota</taxon>
        <taxon>Cyanophyceae</taxon>
        <taxon>Oscillatoriophycideae</taxon>
        <taxon>Chroococcales</taxon>
        <taxon>Microcystaceae</taxon>
        <taxon>Pannus</taxon>
    </lineage>
</organism>
<name>A0AAW9QTQ2_9CHRO</name>
<dbReference type="SMART" id="SM00382">
    <property type="entry name" value="AAA"/>
    <property type="match status" value="1"/>
</dbReference>
<dbReference type="RefSeq" id="WP_332865920.1">
    <property type="nucleotide sequence ID" value="NZ_JBAFSM010000028.1"/>
</dbReference>
<evidence type="ECO:0000256" key="5">
    <source>
        <dbReference type="ARBA" id="ARBA00023186"/>
    </source>
</evidence>
<evidence type="ECO:0000313" key="10">
    <source>
        <dbReference type="EMBL" id="MEG3438439.1"/>
    </source>
</evidence>
<dbReference type="HAMAP" id="MF_00175">
    <property type="entry name" value="ClpX"/>
    <property type="match status" value="1"/>
</dbReference>
<keyword evidence="3 6" id="KW-0862">Zinc</keyword>
<protein>
    <recommendedName>
        <fullName evidence="6">ATP-dependent Clp protease ATP-binding subunit ClpX</fullName>
    </recommendedName>
</protein>
<gene>
    <name evidence="6 10" type="primary">clpX</name>
    <name evidence="10" type="ORF">V0288_15010</name>
</gene>
<feature type="region of interest" description="Disordered" evidence="8">
    <location>
        <begin position="51"/>
        <end position="73"/>
    </location>
</feature>
<evidence type="ECO:0000256" key="1">
    <source>
        <dbReference type="ARBA" id="ARBA00022723"/>
    </source>
</evidence>
<dbReference type="SMART" id="SM01086">
    <property type="entry name" value="ClpB_D2-small"/>
    <property type="match status" value="1"/>
</dbReference>
<dbReference type="SUPFAM" id="SSF57716">
    <property type="entry name" value="Glucocorticoid receptor-like (DNA-binding domain)"/>
    <property type="match status" value="1"/>
</dbReference>
<dbReference type="Pfam" id="PF10431">
    <property type="entry name" value="ClpB_D2-small"/>
    <property type="match status" value="1"/>
</dbReference>
<sequence>MSKYDSHLKCSFCGKSQEQVRKLIAGPGVYICDECVELCNEILDEELMEAPSPLAPAEERSPKRRSAKAKGSWDQIPKPREIKKYLDDYVIGQNEAKKVLSVAVYNHYKRLKDIQSQKAGLGGSEDGIELQKSNILLIGPTGSGKTLLAQTLAKILDVPFAVADATTLTEAGYVGEDVENILLRLLQVADLDVEEAQRGIIYIDEIDKIARKSENPSITRDVSGEGVQQALLKMLEGTIANVPPQGGRKHPYQDCIQIDTSNILFICGGAFVGLDKVIEQRMGKKSMGFVKPGENGSSKDKRSAELLQHLEPDDLVKFGMIPEFVGRIPVLAALDPLDEEALIAILTQPRNALVKQYQKLLKMDNVQLEFKSDAVLAIAQEAFRRKTGARALRGIVEELMLDVMYELPSRKDVKRCLVTREMVEKRSTADLLIHPSSLPNQESA</sequence>
<dbReference type="GO" id="GO:0051603">
    <property type="term" value="P:proteolysis involved in protein catabolic process"/>
    <property type="evidence" value="ECO:0007669"/>
    <property type="project" value="TreeGrafter"/>
</dbReference>
<keyword evidence="11" id="KW-1185">Reference proteome</keyword>
<keyword evidence="5 6" id="KW-0143">Chaperone</keyword>
<dbReference type="Pfam" id="PF06689">
    <property type="entry name" value="zf-C4_ClpX"/>
    <property type="match status" value="1"/>
</dbReference>
<reference evidence="10 11" key="1">
    <citation type="submission" date="2024-01" db="EMBL/GenBank/DDBJ databases">
        <title>Genomic insights into the taxonomy and metabolism of the cyanobacterium Pannus brasiliensis CCIBt3594.</title>
        <authorList>
            <person name="Machado M."/>
            <person name="Botero N.B."/>
            <person name="Andreote A.P.D."/>
            <person name="Feitosa A.M.T."/>
            <person name="Popin R."/>
            <person name="Sivonen K."/>
            <person name="Fiore M.F."/>
        </authorList>
    </citation>
    <scope>NUCLEOTIDE SEQUENCE [LARGE SCALE GENOMIC DNA]</scope>
    <source>
        <strain evidence="10 11">CCIBt3594</strain>
    </source>
</reference>
<keyword evidence="1 6" id="KW-0479">Metal-binding</keyword>
<dbReference type="InterPro" id="IPR038366">
    <property type="entry name" value="Znf_CppX_C4_sf"/>
</dbReference>
<dbReference type="CDD" id="cd19497">
    <property type="entry name" value="RecA-like_ClpX"/>
    <property type="match status" value="1"/>
</dbReference>
<evidence type="ECO:0000313" key="11">
    <source>
        <dbReference type="Proteomes" id="UP001328733"/>
    </source>
</evidence>
<dbReference type="InterPro" id="IPR010603">
    <property type="entry name" value="Znf_CppX_C4"/>
</dbReference>
<feature type="binding site" evidence="6 7">
    <location>
        <position position="32"/>
    </location>
    <ligand>
        <name>Zn(2+)</name>
        <dbReference type="ChEBI" id="CHEBI:29105"/>
    </ligand>
</feature>
<dbReference type="GO" id="GO:0009376">
    <property type="term" value="C:HslUV protease complex"/>
    <property type="evidence" value="ECO:0007669"/>
    <property type="project" value="TreeGrafter"/>
</dbReference>
<dbReference type="GO" id="GO:0051301">
    <property type="term" value="P:cell division"/>
    <property type="evidence" value="ECO:0007669"/>
    <property type="project" value="TreeGrafter"/>
</dbReference>
<evidence type="ECO:0000256" key="7">
    <source>
        <dbReference type="PROSITE-ProRule" id="PRU01250"/>
    </source>
</evidence>